<evidence type="ECO:0000256" key="6">
    <source>
        <dbReference type="PIRSR" id="PIRSR604254-1"/>
    </source>
</evidence>
<dbReference type="AlphaFoldDB" id="A0A0L6U7Q5"/>
<accession>A0A0L6U7Q5</accession>
<dbReference type="InterPro" id="IPR004254">
    <property type="entry name" value="AdipoR/HlyIII-related"/>
</dbReference>
<dbReference type="VEuPathDB" id="FungiDB:VP01_904g1"/>
<comment type="similarity">
    <text evidence="2">Belongs to the ADIPOR family.</text>
</comment>
<dbReference type="OrthoDB" id="529367at2759"/>
<feature type="binding site" evidence="6">
    <location>
        <position position="128"/>
    </location>
    <ligand>
        <name>Zn(2+)</name>
        <dbReference type="ChEBI" id="CHEBI:29105"/>
    </ligand>
</feature>
<dbReference type="Pfam" id="PF03006">
    <property type="entry name" value="HlyIII"/>
    <property type="match status" value="2"/>
</dbReference>
<reference evidence="8 9" key="1">
    <citation type="submission" date="2015-08" db="EMBL/GenBank/DDBJ databases">
        <title>Next Generation Sequencing and Analysis of the Genome of Puccinia sorghi L Schw, the Causal Agent of Maize Common Rust.</title>
        <authorList>
            <person name="Rochi L."/>
            <person name="Burguener G."/>
            <person name="Darino M."/>
            <person name="Turjanski A."/>
            <person name="Kreff E."/>
            <person name="Dieguez M.J."/>
            <person name="Sacco F."/>
        </authorList>
    </citation>
    <scope>NUCLEOTIDE SEQUENCE [LARGE SCALE GENOMIC DNA]</scope>
    <source>
        <strain evidence="8 9">RO10H11247</strain>
    </source>
</reference>
<evidence type="ECO:0000256" key="1">
    <source>
        <dbReference type="ARBA" id="ARBA00004141"/>
    </source>
</evidence>
<evidence type="ECO:0000256" key="5">
    <source>
        <dbReference type="ARBA" id="ARBA00023136"/>
    </source>
</evidence>
<keyword evidence="9" id="KW-1185">Reference proteome</keyword>
<dbReference type="STRING" id="27349.A0A0L6U7Q5"/>
<feature type="transmembrane region" description="Helical" evidence="7">
    <location>
        <begin position="172"/>
        <end position="195"/>
    </location>
</feature>
<dbReference type="EMBL" id="LAVV01014660">
    <property type="protein sequence ID" value="KNZ44546.1"/>
    <property type="molecule type" value="Genomic_DNA"/>
</dbReference>
<protein>
    <submittedName>
        <fullName evidence="8">Uncharacterized protein</fullName>
    </submittedName>
</protein>
<feature type="transmembrane region" description="Helical" evidence="7">
    <location>
        <begin position="144"/>
        <end position="166"/>
    </location>
</feature>
<feature type="transmembrane region" description="Helical" evidence="7">
    <location>
        <begin position="56"/>
        <end position="78"/>
    </location>
</feature>
<dbReference type="GO" id="GO:0016020">
    <property type="term" value="C:membrane"/>
    <property type="evidence" value="ECO:0007669"/>
    <property type="project" value="UniProtKB-SubCell"/>
</dbReference>
<sequence>MKRPIKTLSFSELQAWRQDNPYILTGYRPNLPSMVACLKSIFGYFHNETGQLDIRILLFNIHTHLWGAVLFCLLIFSLSKPSEYVPWGIPSFKEGSDLPSPVTWKDTFVFGTFFLTGMSCLSFSALFHTFSCHSHKVCSTFGRLDYIGIVWLTVGSFYPSIYYGFFCHGKVIALYLTMITALGAFATYTVVSPAYRSDSGRRERTIVFVALGLCGIFPVTHGLISHGVRIAISSLTNYFLLTKRFISLSVVQLMGAAHRIGLWWLLASGVMYILGAVFYAERFPERLIPGKFDLVGSSHQVKFKFCISENF</sequence>
<dbReference type="PANTHER" id="PTHR20855:SF52">
    <property type="entry name" value="ADIPONECTIN RECEPTOR PROTEIN"/>
    <property type="match status" value="1"/>
</dbReference>
<dbReference type="GO" id="GO:0038023">
    <property type="term" value="F:signaling receptor activity"/>
    <property type="evidence" value="ECO:0007669"/>
    <property type="project" value="TreeGrafter"/>
</dbReference>
<feature type="transmembrane region" description="Helical" evidence="7">
    <location>
        <begin position="207"/>
        <end position="240"/>
    </location>
</feature>
<name>A0A0L6U7Q5_9BASI</name>
<dbReference type="GO" id="GO:0006882">
    <property type="term" value="P:intracellular zinc ion homeostasis"/>
    <property type="evidence" value="ECO:0007669"/>
    <property type="project" value="TreeGrafter"/>
</dbReference>
<dbReference type="Proteomes" id="UP000037035">
    <property type="component" value="Unassembled WGS sequence"/>
</dbReference>
<feature type="transmembrane region" description="Helical" evidence="7">
    <location>
        <begin position="260"/>
        <end position="280"/>
    </location>
</feature>
<dbReference type="GO" id="GO:0046872">
    <property type="term" value="F:metal ion binding"/>
    <property type="evidence" value="ECO:0007669"/>
    <property type="project" value="UniProtKB-KW"/>
</dbReference>
<feature type="transmembrane region" description="Helical" evidence="7">
    <location>
        <begin position="108"/>
        <end position="132"/>
    </location>
</feature>
<evidence type="ECO:0000256" key="7">
    <source>
        <dbReference type="SAM" id="Phobius"/>
    </source>
</evidence>
<evidence type="ECO:0000313" key="8">
    <source>
        <dbReference type="EMBL" id="KNZ44546.1"/>
    </source>
</evidence>
<proteinExistence type="inferred from homology"/>
<feature type="binding site" evidence="6">
    <location>
        <position position="299"/>
    </location>
    <ligand>
        <name>Zn(2+)</name>
        <dbReference type="ChEBI" id="CHEBI:29105"/>
    </ligand>
</feature>
<organism evidence="8 9">
    <name type="scientific">Puccinia sorghi</name>
    <dbReference type="NCBI Taxonomy" id="27349"/>
    <lineage>
        <taxon>Eukaryota</taxon>
        <taxon>Fungi</taxon>
        <taxon>Dikarya</taxon>
        <taxon>Basidiomycota</taxon>
        <taxon>Pucciniomycotina</taxon>
        <taxon>Pucciniomycetes</taxon>
        <taxon>Pucciniales</taxon>
        <taxon>Pucciniaceae</taxon>
        <taxon>Puccinia</taxon>
    </lineage>
</organism>
<keyword evidence="3 7" id="KW-0812">Transmembrane</keyword>
<evidence type="ECO:0000256" key="4">
    <source>
        <dbReference type="ARBA" id="ARBA00022989"/>
    </source>
</evidence>
<comment type="subcellular location">
    <subcellularLocation>
        <location evidence="1">Membrane</location>
        <topology evidence="1">Multi-pass membrane protein</topology>
    </subcellularLocation>
</comment>
<keyword evidence="5 7" id="KW-0472">Membrane</keyword>
<gene>
    <name evidence="8" type="ORF">VP01_904g1</name>
</gene>
<keyword evidence="6" id="KW-0479">Metal-binding</keyword>
<dbReference type="PANTHER" id="PTHR20855">
    <property type="entry name" value="ADIPOR/PROGESTIN RECEPTOR-RELATED"/>
    <property type="match status" value="1"/>
</dbReference>
<keyword evidence="6" id="KW-0862">Zinc</keyword>
<keyword evidence="4 7" id="KW-1133">Transmembrane helix</keyword>
<evidence type="ECO:0000256" key="2">
    <source>
        <dbReference type="ARBA" id="ARBA00007018"/>
    </source>
</evidence>
<evidence type="ECO:0000256" key="3">
    <source>
        <dbReference type="ARBA" id="ARBA00022692"/>
    </source>
</evidence>
<evidence type="ECO:0000313" key="9">
    <source>
        <dbReference type="Proteomes" id="UP000037035"/>
    </source>
</evidence>
<comment type="caution">
    <text evidence="8">The sequence shown here is derived from an EMBL/GenBank/DDBJ whole genome shotgun (WGS) entry which is preliminary data.</text>
</comment>